<dbReference type="PANTHER" id="PTHR41523:SF8">
    <property type="entry name" value="ETHYLENE RESPONSE SENSOR PROTEIN"/>
    <property type="match status" value="1"/>
</dbReference>
<evidence type="ECO:0000259" key="10">
    <source>
        <dbReference type="PROSITE" id="PS50113"/>
    </source>
</evidence>
<dbReference type="GO" id="GO:0004673">
    <property type="term" value="F:protein histidine kinase activity"/>
    <property type="evidence" value="ECO:0007669"/>
    <property type="project" value="UniProtKB-EC"/>
</dbReference>
<dbReference type="SUPFAM" id="SSF55785">
    <property type="entry name" value="PYP-like sensor domain (PAS domain)"/>
    <property type="match status" value="1"/>
</dbReference>
<evidence type="ECO:0000256" key="3">
    <source>
        <dbReference type="ARBA" id="ARBA00022553"/>
    </source>
</evidence>
<dbReference type="Pfam" id="PF02518">
    <property type="entry name" value="HATPase_c"/>
    <property type="match status" value="1"/>
</dbReference>
<dbReference type="InterPro" id="IPR011495">
    <property type="entry name" value="Sig_transdc_His_kin_sub2_dim/P"/>
</dbReference>
<evidence type="ECO:0000256" key="8">
    <source>
        <dbReference type="ARBA" id="ARBA00023026"/>
    </source>
</evidence>
<evidence type="ECO:0000256" key="1">
    <source>
        <dbReference type="ARBA" id="ARBA00000085"/>
    </source>
</evidence>
<comment type="catalytic activity">
    <reaction evidence="1">
        <text>ATP + protein L-histidine = ADP + protein N-phospho-L-histidine.</text>
        <dbReference type="EC" id="2.7.13.3"/>
    </reaction>
</comment>
<keyword evidence="3" id="KW-0597">Phosphoprotein</keyword>
<sequence>MLQAGLTAPQVYEALWQTLTGGKVWQGELHNRKKNGELYIEAAVIAPVLDDSAQVTHYVALKQDVTQRSLDQQALQASLQEKVALLHEVHHRVKNNLQVMTSLLRLEAARSAEPATQRVLQEMKGRIFAMALLHETLYRSSHFSSVDLAVYLRQLASQVLRAQSARGTAVRLVLDLTALNVGMDQATTWGLLVNELLSNALKHGFPDGRAGVVTLQLQPGMATGQWCLSVHDDGVGLPADFEQRRTRSLGLQLVSDLVRQLGGTLDIGPGPGALFAVTFSPQVPFVN</sequence>
<keyword evidence="7" id="KW-0067">ATP-binding</keyword>
<organism evidence="11">
    <name type="scientific">mine drainage metagenome</name>
    <dbReference type="NCBI Taxonomy" id="410659"/>
    <lineage>
        <taxon>unclassified sequences</taxon>
        <taxon>metagenomes</taxon>
        <taxon>ecological metagenomes</taxon>
    </lineage>
</organism>
<feature type="domain" description="Histidine kinase" evidence="9">
    <location>
        <begin position="88"/>
        <end position="287"/>
    </location>
</feature>
<keyword evidence="5" id="KW-0547">Nucleotide-binding</keyword>
<dbReference type="InterPro" id="IPR001610">
    <property type="entry name" value="PAC"/>
</dbReference>
<dbReference type="Gene3D" id="3.30.450.20">
    <property type="entry name" value="PAS domain"/>
    <property type="match status" value="1"/>
</dbReference>
<dbReference type="InterPro" id="IPR035965">
    <property type="entry name" value="PAS-like_dom_sf"/>
</dbReference>
<evidence type="ECO:0000256" key="6">
    <source>
        <dbReference type="ARBA" id="ARBA00022777"/>
    </source>
</evidence>
<dbReference type="EC" id="2.7.13.3" evidence="2"/>
<reference evidence="11" key="1">
    <citation type="submission" date="2016-10" db="EMBL/GenBank/DDBJ databases">
        <title>Sequence of Gallionella enrichment culture.</title>
        <authorList>
            <person name="Poehlein A."/>
            <person name="Muehling M."/>
            <person name="Daniel R."/>
        </authorList>
    </citation>
    <scope>NUCLEOTIDE SEQUENCE</scope>
</reference>
<dbReference type="EMBL" id="MLJW01002222">
    <property type="protein sequence ID" value="OIQ75266.1"/>
    <property type="molecule type" value="Genomic_DNA"/>
</dbReference>
<dbReference type="InterPro" id="IPR000014">
    <property type="entry name" value="PAS"/>
</dbReference>
<comment type="caution">
    <text evidence="11">The sequence shown here is derived from an EMBL/GenBank/DDBJ whole genome shotgun (WGS) entry which is preliminary data.</text>
</comment>
<evidence type="ECO:0000313" key="11">
    <source>
        <dbReference type="EMBL" id="OIQ75266.1"/>
    </source>
</evidence>
<evidence type="ECO:0000256" key="2">
    <source>
        <dbReference type="ARBA" id="ARBA00012438"/>
    </source>
</evidence>
<keyword evidence="4 11" id="KW-0808">Transferase</keyword>
<gene>
    <name evidence="11" type="ORF">GALL_430680</name>
</gene>
<dbReference type="PROSITE" id="PS50113">
    <property type="entry name" value="PAC"/>
    <property type="match status" value="1"/>
</dbReference>
<keyword evidence="8" id="KW-0843">Virulence</keyword>
<dbReference type="InterPro" id="IPR003594">
    <property type="entry name" value="HATPase_dom"/>
</dbReference>
<accession>A0A1J5PVY5</accession>
<evidence type="ECO:0000256" key="4">
    <source>
        <dbReference type="ARBA" id="ARBA00022679"/>
    </source>
</evidence>
<name>A0A1J5PVY5_9ZZZZ</name>
<dbReference type="InterPro" id="IPR036890">
    <property type="entry name" value="HATPase_C_sf"/>
</dbReference>
<dbReference type="PROSITE" id="PS50109">
    <property type="entry name" value="HIS_KIN"/>
    <property type="match status" value="1"/>
</dbReference>
<dbReference type="SMART" id="SM00387">
    <property type="entry name" value="HATPase_c"/>
    <property type="match status" value="1"/>
</dbReference>
<evidence type="ECO:0000259" key="9">
    <source>
        <dbReference type="PROSITE" id="PS50109"/>
    </source>
</evidence>
<dbReference type="AlphaFoldDB" id="A0A1J5PVY5"/>
<dbReference type="Pfam" id="PF13426">
    <property type="entry name" value="PAS_9"/>
    <property type="match status" value="1"/>
</dbReference>
<dbReference type="SUPFAM" id="SSF55874">
    <property type="entry name" value="ATPase domain of HSP90 chaperone/DNA topoisomerase II/histidine kinase"/>
    <property type="match status" value="1"/>
</dbReference>
<keyword evidence="6 11" id="KW-0418">Kinase</keyword>
<proteinExistence type="predicted"/>
<evidence type="ECO:0000256" key="5">
    <source>
        <dbReference type="ARBA" id="ARBA00022741"/>
    </source>
</evidence>
<dbReference type="SMART" id="SM00086">
    <property type="entry name" value="PAC"/>
    <property type="match status" value="1"/>
</dbReference>
<dbReference type="GO" id="GO:0005524">
    <property type="term" value="F:ATP binding"/>
    <property type="evidence" value="ECO:0007669"/>
    <property type="project" value="UniProtKB-KW"/>
</dbReference>
<dbReference type="InterPro" id="IPR000700">
    <property type="entry name" value="PAS-assoc_C"/>
</dbReference>
<dbReference type="Gene3D" id="3.30.565.10">
    <property type="entry name" value="Histidine kinase-like ATPase, C-terminal domain"/>
    <property type="match status" value="1"/>
</dbReference>
<feature type="domain" description="PAC" evidence="10">
    <location>
        <begin position="25"/>
        <end position="77"/>
    </location>
</feature>
<dbReference type="Pfam" id="PF07568">
    <property type="entry name" value="HisKA_2"/>
    <property type="match status" value="1"/>
</dbReference>
<protein>
    <recommendedName>
        <fullName evidence="2">histidine kinase</fullName>
        <ecNumber evidence="2">2.7.13.3</ecNumber>
    </recommendedName>
</protein>
<dbReference type="PANTHER" id="PTHR41523">
    <property type="entry name" value="TWO-COMPONENT SYSTEM SENSOR PROTEIN"/>
    <property type="match status" value="1"/>
</dbReference>
<evidence type="ECO:0000256" key="7">
    <source>
        <dbReference type="ARBA" id="ARBA00022840"/>
    </source>
</evidence>
<dbReference type="InterPro" id="IPR005467">
    <property type="entry name" value="His_kinase_dom"/>
</dbReference>